<dbReference type="GO" id="GO:0050661">
    <property type="term" value="F:NADP binding"/>
    <property type="evidence" value="ECO:0007669"/>
    <property type="project" value="InterPro"/>
</dbReference>
<accession>A0A4R6C3K2</accession>
<keyword evidence="4 8" id="KW-0521">NADP</keyword>
<dbReference type="Pfam" id="PF01488">
    <property type="entry name" value="Shikimate_DH"/>
    <property type="match status" value="1"/>
</dbReference>
<dbReference type="CDD" id="cd01065">
    <property type="entry name" value="NAD_bind_Shikimate_DH"/>
    <property type="match status" value="1"/>
</dbReference>
<dbReference type="Pfam" id="PF08501">
    <property type="entry name" value="Shikimate_dh_N"/>
    <property type="match status" value="1"/>
</dbReference>
<dbReference type="EC" id="1.1.1.25" evidence="2 8"/>
<feature type="binding site" evidence="8">
    <location>
        <position position="207"/>
    </location>
    <ligand>
        <name>shikimate</name>
        <dbReference type="ChEBI" id="CHEBI:36208"/>
    </ligand>
</feature>
<dbReference type="InterPro" id="IPR013708">
    <property type="entry name" value="Shikimate_DH-bd_N"/>
</dbReference>
<evidence type="ECO:0000259" key="10">
    <source>
        <dbReference type="Pfam" id="PF08501"/>
    </source>
</evidence>
<dbReference type="Gene3D" id="3.40.50.10860">
    <property type="entry name" value="Leucine Dehydrogenase, chain A, domain 1"/>
    <property type="match status" value="1"/>
</dbReference>
<dbReference type="InterPro" id="IPR006151">
    <property type="entry name" value="Shikm_DH/Glu-tRNA_Rdtase"/>
</dbReference>
<comment type="caution">
    <text evidence="12">The sequence shown here is derived from an EMBL/GenBank/DDBJ whole genome shotgun (WGS) entry which is preliminary data.</text>
</comment>
<dbReference type="GO" id="GO:0019632">
    <property type="term" value="P:shikimate metabolic process"/>
    <property type="evidence" value="ECO:0007669"/>
    <property type="project" value="InterPro"/>
</dbReference>
<keyword evidence="13" id="KW-1185">Reference proteome</keyword>
<feature type="binding site" evidence="8">
    <location>
        <begin position="13"/>
        <end position="15"/>
    </location>
    <ligand>
        <name>shikimate</name>
        <dbReference type="ChEBI" id="CHEBI:36208"/>
    </ligand>
</feature>
<feature type="binding site" evidence="8">
    <location>
        <position position="100"/>
    </location>
    <ligand>
        <name>shikimate</name>
        <dbReference type="ChEBI" id="CHEBI:36208"/>
    </ligand>
</feature>
<dbReference type="PANTHER" id="PTHR21089:SF1">
    <property type="entry name" value="BIFUNCTIONAL 3-DEHYDROQUINATE DEHYDRATASE_SHIKIMATE DEHYDROGENASE, CHLOROPLASTIC"/>
    <property type="match status" value="1"/>
</dbReference>
<dbReference type="OrthoDB" id="9792692at2"/>
<sequence length="261" mass="28711">MNFAVIGHPISHSLSPVMHHANFRSLGLDYSYLALDIHPNHFHHIRDIMTAKEMDGFNVTIPFKTAIMDYLDEVDADALKMGAVNTVKITGDKWTGYNTDASGFIESLPLHDYRHVLLIGAGGASRAIAQGFAARGAEVTVANRSPERLDDWPFDVNKITLQDIERYADRTDLLVNTTPVGMTGFKDEVLYDFSSVHPDAVVADIIYTPSKTPFLALADSLGLTTINGLGMFVNQGAQSFKIWTGLEADRAAMTECVKNHL</sequence>
<proteinExistence type="inferred from homology"/>
<dbReference type="InterPro" id="IPR036291">
    <property type="entry name" value="NAD(P)-bd_dom_sf"/>
</dbReference>
<comment type="similarity">
    <text evidence="8">Belongs to the shikimate dehydrogenase family.</text>
</comment>
<dbReference type="Proteomes" id="UP000294843">
    <property type="component" value="Unassembled WGS sequence"/>
</dbReference>
<dbReference type="SUPFAM" id="SSF51735">
    <property type="entry name" value="NAD(P)-binding Rossmann-fold domains"/>
    <property type="match status" value="1"/>
</dbReference>
<feature type="binding site" evidence="8">
    <location>
        <position position="235"/>
    </location>
    <ligand>
        <name>shikimate</name>
        <dbReference type="ChEBI" id="CHEBI:36208"/>
    </ligand>
</feature>
<dbReference type="Pfam" id="PF18317">
    <property type="entry name" value="SDH_C"/>
    <property type="match status" value="1"/>
</dbReference>
<dbReference type="InterPro" id="IPR022893">
    <property type="entry name" value="Shikimate_DH_fam"/>
</dbReference>
<dbReference type="InterPro" id="IPR046346">
    <property type="entry name" value="Aminoacid_DH-like_N_sf"/>
</dbReference>
<dbReference type="PANTHER" id="PTHR21089">
    <property type="entry name" value="SHIKIMATE DEHYDROGENASE"/>
    <property type="match status" value="1"/>
</dbReference>
<dbReference type="UniPathway" id="UPA00053">
    <property type="reaction ID" value="UER00087"/>
</dbReference>
<comment type="function">
    <text evidence="8">Involved in the biosynthesis of the chorismate, which leads to the biosynthesis of aromatic amino acids. Catalyzes the reversible NADPH linked reduction of 3-dehydroshikimate (DHSA) to yield shikimate (SA).</text>
</comment>
<feature type="binding site" evidence="8">
    <location>
        <position position="228"/>
    </location>
    <ligand>
        <name>NADP(+)</name>
        <dbReference type="ChEBI" id="CHEBI:58349"/>
    </ligand>
</feature>
<keyword evidence="3 8" id="KW-0028">Amino-acid biosynthesis</keyword>
<dbReference type="InterPro" id="IPR011342">
    <property type="entry name" value="Shikimate_DH"/>
</dbReference>
<comment type="subunit">
    <text evidence="8">Homodimer.</text>
</comment>
<comment type="catalytic activity">
    <reaction evidence="7 8">
        <text>shikimate + NADP(+) = 3-dehydroshikimate + NADPH + H(+)</text>
        <dbReference type="Rhea" id="RHEA:17737"/>
        <dbReference type="ChEBI" id="CHEBI:15378"/>
        <dbReference type="ChEBI" id="CHEBI:16630"/>
        <dbReference type="ChEBI" id="CHEBI:36208"/>
        <dbReference type="ChEBI" id="CHEBI:57783"/>
        <dbReference type="ChEBI" id="CHEBI:58349"/>
        <dbReference type="EC" id="1.1.1.25"/>
    </reaction>
</comment>
<comment type="pathway">
    <text evidence="1 8">Metabolic intermediate biosynthesis; chorismate biosynthesis; chorismate from D-erythrose 4-phosphate and phosphoenolpyruvate: step 4/7.</text>
</comment>
<evidence type="ECO:0000313" key="12">
    <source>
        <dbReference type="EMBL" id="TDM15596.1"/>
    </source>
</evidence>
<feature type="binding site" evidence="8">
    <location>
        <position position="60"/>
    </location>
    <ligand>
        <name>shikimate</name>
        <dbReference type="ChEBI" id="CHEBI:36208"/>
    </ligand>
</feature>
<feature type="binding site" evidence="8">
    <location>
        <begin position="120"/>
        <end position="124"/>
    </location>
    <ligand>
        <name>NADP(+)</name>
        <dbReference type="ChEBI" id="CHEBI:58349"/>
    </ligand>
</feature>
<evidence type="ECO:0000256" key="2">
    <source>
        <dbReference type="ARBA" id="ARBA00012962"/>
    </source>
</evidence>
<dbReference type="GO" id="GO:0004764">
    <property type="term" value="F:shikimate 3-dehydrogenase (NADP+) activity"/>
    <property type="evidence" value="ECO:0007669"/>
    <property type="project" value="UniProtKB-UniRule"/>
</dbReference>
<dbReference type="InterPro" id="IPR041121">
    <property type="entry name" value="SDH_C"/>
</dbReference>
<feature type="domain" description="Shikimate dehydrogenase substrate binding N-terminal" evidence="10">
    <location>
        <begin position="5"/>
        <end position="87"/>
    </location>
</feature>
<dbReference type="GO" id="GO:0009073">
    <property type="term" value="P:aromatic amino acid family biosynthetic process"/>
    <property type="evidence" value="ECO:0007669"/>
    <property type="project" value="UniProtKB-KW"/>
</dbReference>
<organism evidence="12 13">
    <name type="scientific">Macrococcus bovicus</name>
    <dbReference type="NCBI Taxonomy" id="69968"/>
    <lineage>
        <taxon>Bacteria</taxon>
        <taxon>Bacillati</taxon>
        <taxon>Bacillota</taxon>
        <taxon>Bacilli</taxon>
        <taxon>Bacillales</taxon>
        <taxon>Staphylococcaceae</taxon>
        <taxon>Macrococcus</taxon>
    </lineage>
</organism>
<dbReference type="FunFam" id="3.40.50.10860:FF:000016">
    <property type="entry name" value="Shikimate dehydrogenase (NADP(+))"/>
    <property type="match status" value="1"/>
</dbReference>
<dbReference type="EMBL" id="SCWF01000001">
    <property type="protein sequence ID" value="TDM15596.1"/>
    <property type="molecule type" value="Genomic_DNA"/>
</dbReference>
<evidence type="ECO:0000256" key="3">
    <source>
        <dbReference type="ARBA" id="ARBA00022605"/>
    </source>
</evidence>
<dbReference type="HAMAP" id="MF_00222">
    <property type="entry name" value="Shikimate_DH_AroE"/>
    <property type="match status" value="1"/>
</dbReference>
<keyword evidence="6 8" id="KW-0057">Aromatic amino acid biosynthesis</keyword>
<feature type="domain" description="SDH C-terminal" evidence="11">
    <location>
        <begin position="228"/>
        <end position="255"/>
    </location>
</feature>
<feature type="domain" description="Quinate/shikimate 5-dehydrogenase/glutamyl-tRNA reductase" evidence="9">
    <location>
        <begin position="113"/>
        <end position="178"/>
    </location>
</feature>
<evidence type="ECO:0000256" key="7">
    <source>
        <dbReference type="ARBA" id="ARBA00049442"/>
    </source>
</evidence>
<name>A0A4R6C3K2_9STAP</name>
<evidence type="ECO:0000259" key="9">
    <source>
        <dbReference type="Pfam" id="PF01488"/>
    </source>
</evidence>
<gene>
    <name evidence="8 12" type="primary">aroE</name>
    <name evidence="12" type="ORF">ERX55_01435</name>
</gene>
<reference evidence="12 13" key="1">
    <citation type="submission" date="2019-01" db="EMBL/GenBank/DDBJ databases">
        <title>Draft genome sequences of the type strains of six Macrococcus species.</title>
        <authorList>
            <person name="Mazhar S."/>
            <person name="Altermann E."/>
            <person name="Hill C."/>
            <person name="Mcauliffe O."/>
        </authorList>
    </citation>
    <scope>NUCLEOTIDE SEQUENCE [LARGE SCALE GENOMIC DNA]</scope>
    <source>
        <strain evidence="12 13">ATCC 51825</strain>
    </source>
</reference>
<dbReference type="Gene3D" id="3.40.50.720">
    <property type="entry name" value="NAD(P)-binding Rossmann-like Domain"/>
    <property type="match status" value="1"/>
</dbReference>
<dbReference type="AlphaFoldDB" id="A0A4R6C3K2"/>
<evidence type="ECO:0000256" key="5">
    <source>
        <dbReference type="ARBA" id="ARBA00023002"/>
    </source>
</evidence>
<evidence type="ECO:0000256" key="6">
    <source>
        <dbReference type="ARBA" id="ARBA00023141"/>
    </source>
</evidence>
<feature type="binding site" evidence="8">
    <location>
        <position position="205"/>
    </location>
    <ligand>
        <name>NADP(+)</name>
        <dbReference type="ChEBI" id="CHEBI:58349"/>
    </ligand>
</feature>
<evidence type="ECO:0000256" key="1">
    <source>
        <dbReference type="ARBA" id="ARBA00004871"/>
    </source>
</evidence>
<evidence type="ECO:0000256" key="8">
    <source>
        <dbReference type="HAMAP-Rule" id="MF_00222"/>
    </source>
</evidence>
<protein>
    <recommendedName>
        <fullName evidence="2 8">Shikimate dehydrogenase (NADP(+))</fullName>
        <shortName evidence="8">SDH</shortName>
        <ecNumber evidence="2 8">1.1.1.25</ecNumber>
    </recommendedName>
</protein>
<comment type="caution">
    <text evidence="8">Lacks conserved residue(s) required for the propagation of feature annotation.</text>
</comment>
<feature type="active site" description="Proton acceptor" evidence="8">
    <location>
        <position position="64"/>
    </location>
</feature>
<dbReference type="GO" id="GO:0008652">
    <property type="term" value="P:amino acid biosynthetic process"/>
    <property type="evidence" value="ECO:0007669"/>
    <property type="project" value="UniProtKB-KW"/>
</dbReference>
<dbReference type="SUPFAM" id="SSF53223">
    <property type="entry name" value="Aminoacid dehydrogenase-like, N-terminal domain"/>
    <property type="match status" value="1"/>
</dbReference>
<dbReference type="RefSeq" id="WP_133451058.1">
    <property type="nucleotide sequence ID" value="NZ_SCWF01000001.1"/>
</dbReference>
<feature type="binding site" evidence="8">
    <location>
        <position position="85"/>
    </location>
    <ligand>
        <name>shikimate</name>
        <dbReference type="ChEBI" id="CHEBI:36208"/>
    </ligand>
</feature>
<evidence type="ECO:0000313" key="13">
    <source>
        <dbReference type="Proteomes" id="UP000294843"/>
    </source>
</evidence>
<dbReference type="NCBIfam" id="TIGR00507">
    <property type="entry name" value="aroE"/>
    <property type="match status" value="1"/>
</dbReference>
<evidence type="ECO:0000259" key="11">
    <source>
        <dbReference type="Pfam" id="PF18317"/>
    </source>
</evidence>
<dbReference type="GO" id="GO:0005829">
    <property type="term" value="C:cytosol"/>
    <property type="evidence" value="ECO:0007669"/>
    <property type="project" value="TreeGrafter"/>
</dbReference>
<keyword evidence="5 8" id="KW-0560">Oxidoreductase</keyword>
<dbReference type="GO" id="GO:0009423">
    <property type="term" value="P:chorismate biosynthetic process"/>
    <property type="evidence" value="ECO:0007669"/>
    <property type="project" value="UniProtKB-UniRule"/>
</dbReference>
<evidence type="ECO:0000256" key="4">
    <source>
        <dbReference type="ARBA" id="ARBA00022857"/>
    </source>
</evidence>